<evidence type="ECO:0000313" key="13">
    <source>
        <dbReference type="EMBL" id="TDG17483.1"/>
    </source>
</evidence>
<evidence type="ECO:0000256" key="1">
    <source>
        <dbReference type="ARBA" id="ARBA00004571"/>
    </source>
</evidence>
<evidence type="ECO:0000256" key="9">
    <source>
        <dbReference type="ARBA" id="ARBA00023136"/>
    </source>
</evidence>
<proteinExistence type="predicted"/>
<keyword evidence="8" id="KW-0626">Porin</keyword>
<evidence type="ECO:0000256" key="4">
    <source>
        <dbReference type="ARBA" id="ARBA00022452"/>
    </source>
</evidence>
<keyword evidence="9" id="KW-0472">Membrane</keyword>
<dbReference type="OrthoDB" id="8961834at2"/>
<evidence type="ECO:0000256" key="8">
    <source>
        <dbReference type="ARBA" id="ARBA00023114"/>
    </source>
</evidence>
<evidence type="ECO:0000256" key="7">
    <source>
        <dbReference type="ARBA" id="ARBA00023065"/>
    </source>
</evidence>
<evidence type="ECO:0000256" key="3">
    <source>
        <dbReference type="ARBA" id="ARBA00022448"/>
    </source>
</evidence>
<reference evidence="13 14" key="1">
    <citation type="submission" date="2019-03" db="EMBL/GenBank/DDBJ databases">
        <title>Paraburkholderia sp. 4M-K11, isolated from subtropical forest soil.</title>
        <authorList>
            <person name="Gao Z.-H."/>
            <person name="Qiu L.-H."/>
        </authorList>
    </citation>
    <scope>NUCLEOTIDE SEQUENCE [LARGE SCALE GENOMIC DNA]</scope>
    <source>
        <strain evidence="13 14">4M-K11</strain>
    </source>
</reference>
<dbReference type="GO" id="GO:0015288">
    <property type="term" value="F:porin activity"/>
    <property type="evidence" value="ECO:0007669"/>
    <property type="project" value="UniProtKB-KW"/>
</dbReference>
<dbReference type="EMBL" id="SMRP01000043">
    <property type="protein sequence ID" value="TDG17483.1"/>
    <property type="molecule type" value="Genomic_DNA"/>
</dbReference>
<protein>
    <submittedName>
        <fullName evidence="13">Porin</fullName>
    </submittedName>
</protein>
<comment type="caution">
    <text evidence="13">The sequence shown here is derived from an EMBL/GenBank/DDBJ whole genome shotgun (WGS) entry which is preliminary data.</text>
</comment>
<comment type="subunit">
    <text evidence="2">Homotrimer.</text>
</comment>
<evidence type="ECO:0000256" key="5">
    <source>
        <dbReference type="ARBA" id="ARBA00022692"/>
    </source>
</evidence>
<dbReference type="Pfam" id="PF13609">
    <property type="entry name" value="Porin_4"/>
    <property type="match status" value="1"/>
</dbReference>
<dbReference type="PANTHER" id="PTHR34501:SF9">
    <property type="entry name" value="MAJOR OUTER MEMBRANE PROTEIN P.IA"/>
    <property type="match status" value="1"/>
</dbReference>
<feature type="signal peptide" evidence="11">
    <location>
        <begin position="1"/>
        <end position="22"/>
    </location>
</feature>
<evidence type="ECO:0000259" key="12">
    <source>
        <dbReference type="Pfam" id="PF13609"/>
    </source>
</evidence>
<feature type="chain" id="PRO_5020935571" evidence="11">
    <location>
        <begin position="23"/>
        <end position="356"/>
    </location>
</feature>
<dbReference type="Proteomes" id="UP000295722">
    <property type="component" value="Unassembled WGS sequence"/>
</dbReference>
<dbReference type="Gene3D" id="2.40.160.10">
    <property type="entry name" value="Porin"/>
    <property type="match status" value="1"/>
</dbReference>
<keyword evidence="14" id="KW-1185">Reference proteome</keyword>
<dbReference type="InterPro" id="IPR050298">
    <property type="entry name" value="Gram-neg_bact_OMP"/>
</dbReference>
<evidence type="ECO:0000256" key="2">
    <source>
        <dbReference type="ARBA" id="ARBA00011233"/>
    </source>
</evidence>
<evidence type="ECO:0000256" key="6">
    <source>
        <dbReference type="ARBA" id="ARBA00022729"/>
    </source>
</evidence>
<feature type="domain" description="Porin" evidence="12">
    <location>
        <begin position="18"/>
        <end position="325"/>
    </location>
</feature>
<organism evidence="13 14">
    <name type="scientific">Paraburkholderia silviterrae</name>
    <dbReference type="NCBI Taxonomy" id="2528715"/>
    <lineage>
        <taxon>Bacteria</taxon>
        <taxon>Pseudomonadati</taxon>
        <taxon>Pseudomonadota</taxon>
        <taxon>Betaproteobacteria</taxon>
        <taxon>Burkholderiales</taxon>
        <taxon>Burkholderiaceae</taxon>
        <taxon>Paraburkholderia</taxon>
    </lineage>
</organism>
<keyword evidence="5" id="KW-0812">Transmembrane</keyword>
<dbReference type="AlphaFoldDB" id="A0A4R5LYV6"/>
<dbReference type="GO" id="GO:0009279">
    <property type="term" value="C:cell outer membrane"/>
    <property type="evidence" value="ECO:0007669"/>
    <property type="project" value="UniProtKB-SubCell"/>
</dbReference>
<sequence>MEMRKYLLASVVLWPMLGTANAQSSVTLAGIIDGGIGFRTGASANNSTQWAFQSGAIQTSQIVFTGTEDLGGGYSTYFYLASGFLAGNGALTNARLPATSGTYLFDRGAWVGLKGDFGSVQLGRSFTPFADVLYRSDASGYANFASLSNTIYQNLTGITGAQYTWSNNAVKYLSPTFHGLSAEYMQSFGGVAGDFGAGRMRSAAIFYTYGPIAVNAAYLDANNPGGVAGNDMVARSFTVAAMYSSSTFRVGLDVANFKNPAIGTNQTFYSAEGTYHVAPDFDVVADYTFLADKVADRDGMYFKLGAHYYLSKATDLYVEGGMARNHSDGTVGVASVFPASPGINQIGVMTGVRHYF</sequence>
<dbReference type="InterPro" id="IPR023614">
    <property type="entry name" value="Porin_dom_sf"/>
</dbReference>
<keyword evidence="7" id="KW-0406">Ion transport</keyword>
<dbReference type="GO" id="GO:0006811">
    <property type="term" value="P:monoatomic ion transport"/>
    <property type="evidence" value="ECO:0007669"/>
    <property type="project" value="UniProtKB-KW"/>
</dbReference>
<evidence type="ECO:0000313" key="14">
    <source>
        <dbReference type="Proteomes" id="UP000295722"/>
    </source>
</evidence>
<keyword evidence="4" id="KW-1134">Transmembrane beta strand</keyword>
<evidence type="ECO:0000256" key="11">
    <source>
        <dbReference type="SAM" id="SignalP"/>
    </source>
</evidence>
<keyword evidence="6 11" id="KW-0732">Signal</keyword>
<accession>A0A4R5LYV6</accession>
<keyword evidence="10" id="KW-0998">Cell outer membrane</keyword>
<keyword evidence="3" id="KW-0813">Transport</keyword>
<evidence type="ECO:0000256" key="10">
    <source>
        <dbReference type="ARBA" id="ARBA00023237"/>
    </source>
</evidence>
<gene>
    <name evidence="13" type="ORF">EYW47_37595</name>
</gene>
<dbReference type="GO" id="GO:0046930">
    <property type="term" value="C:pore complex"/>
    <property type="evidence" value="ECO:0007669"/>
    <property type="project" value="UniProtKB-KW"/>
</dbReference>
<dbReference type="InterPro" id="IPR033900">
    <property type="entry name" value="Gram_neg_porin_domain"/>
</dbReference>
<dbReference type="CDD" id="cd00342">
    <property type="entry name" value="gram_neg_porins"/>
    <property type="match status" value="1"/>
</dbReference>
<name>A0A4R5LYV6_9BURK</name>
<dbReference type="PANTHER" id="PTHR34501">
    <property type="entry name" value="PROTEIN YDDL-RELATED"/>
    <property type="match status" value="1"/>
</dbReference>
<dbReference type="SUPFAM" id="SSF56935">
    <property type="entry name" value="Porins"/>
    <property type="match status" value="1"/>
</dbReference>
<comment type="subcellular location">
    <subcellularLocation>
        <location evidence="1">Cell outer membrane</location>
        <topology evidence="1">Multi-pass membrane protein</topology>
    </subcellularLocation>
</comment>